<dbReference type="SMART" id="SM00181">
    <property type="entry name" value="EGF"/>
    <property type="match status" value="1"/>
</dbReference>
<dbReference type="PROSITE" id="PS50026">
    <property type="entry name" value="EGF_3"/>
    <property type="match status" value="1"/>
</dbReference>
<dbReference type="Gene3D" id="2.10.25.10">
    <property type="entry name" value="Laminin"/>
    <property type="match status" value="1"/>
</dbReference>
<dbReference type="InterPro" id="IPR000742">
    <property type="entry name" value="EGF"/>
</dbReference>
<dbReference type="SMART" id="SM00042">
    <property type="entry name" value="CUB"/>
    <property type="match status" value="1"/>
</dbReference>
<comment type="caution">
    <text evidence="6">Lacks conserved residue(s) required for the propagation of feature annotation.</text>
</comment>
<evidence type="ECO:0000313" key="11">
    <source>
        <dbReference type="Proteomes" id="UP000230750"/>
    </source>
</evidence>
<dbReference type="InterPro" id="IPR001881">
    <property type="entry name" value="EGF-like_Ca-bd_dom"/>
</dbReference>
<evidence type="ECO:0000256" key="6">
    <source>
        <dbReference type="PROSITE-ProRule" id="PRU00076"/>
    </source>
</evidence>
<dbReference type="InterPro" id="IPR035914">
    <property type="entry name" value="Sperma_CUB_dom_sf"/>
</dbReference>
<keyword evidence="1 6" id="KW-0245">EGF-like domain</keyword>
<dbReference type="AlphaFoldDB" id="A0A2G8KCR6"/>
<dbReference type="Gene3D" id="2.60.120.290">
    <property type="entry name" value="Spermadhesin, CUB domain"/>
    <property type="match status" value="1"/>
</dbReference>
<dbReference type="PROSITE" id="PS50825">
    <property type="entry name" value="HYR"/>
    <property type="match status" value="1"/>
</dbReference>
<evidence type="ECO:0000313" key="10">
    <source>
        <dbReference type="EMBL" id="PIK45773.1"/>
    </source>
</evidence>
<evidence type="ECO:0000256" key="5">
    <source>
        <dbReference type="ARBA" id="ARBA00023180"/>
    </source>
</evidence>
<evidence type="ECO:0000259" key="8">
    <source>
        <dbReference type="PROSITE" id="PS50026"/>
    </source>
</evidence>
<feature type="domain" description="EGF-like" evidence="8">
    <location>
        <begin position="23"/>
        <end position="59"/>
    </location>
</feature>
<name>A0A2G8KCR6_STIJA</name>
<keyword evidence="5" id="KW-0325">Glycoprotein</keyword>
<dbReference type="GO" id="GO:0005509">
    <property type="term" value="F:calcium ion binding"/>
    <property type="evidence" value="ECO:0007669"/>
    <property type="project" value="InterPro"/>
</dbReference>
<dbReference type="InterPro" id="IPR000859">
    <property type="entry name" value="CUB_dom"/>
</dbReference>
<dbReference type="PANTHER" id="PTHR24273">
    <property type="entry name" value="FI04643P-RELATED"/>
    <property type="match status" value="1"/>
</dbReference>
<gene>
    <name evidence="10" type="ORF">BSL78_17363</name>
</gene>
<sequence length="283" mass="30186">MLPILQISADTDIENDYRSNTRDVNRCSSSPCRNGGQCTAFSKFFVCSCAQGFGGTTCEVTGADNQVPVISNCPTQGVTVTANAGDDFAFVTWPDLIVNDNSGHVNLVSSNGAPGNYAVGSRNVRYVYADASGLSATCSFVVTVNEVVGNPTVEVSLDELPGGVFQLDSYPGQYADNEDMSFIVRSNNPNLVLQMTFLVLDLRAGDILQIGSGSVIGNNVLGTFNGDRAPPAQPLTSTSNFAWCRFTSNSDGLSGTGFIFRIWKIQSRNVECFEVGVYVMIGL</sequence>
<dbReference type="PANTHER" id="PTHR24273:SF32">
    <property type="entry name" value="HYALIN"/>
    <property type="match status" value="1"/>
</dbReference>
<evidence type="ECO:0000256" key="3">
    <source>
        <dbReference type="ARBA" id="ARBA00022737"/>
    </source>
</evidence>
<reference evidence="10 11" key="1">
    <citation type="journal article" date="2017" name="PLoS Biol.">
        <title>The sea cucumber genome provides insights into morphological evolution and visceral regeneration.</title>
        <authorList>
            <person name="Zhang X."/>
            <person name="Sun L."/>
            <person name="Yuan J."/>
            <person name="Sun Y."/>
            <person name="Gao Y."/>
            <person name="Zhang L."/>
            <person name="Li S."/>
            <person name="Dai H."/>
            <person name="Hamel J.F."/>
            <person name="Liu C."/>
            <person name="Yu Y."/>
            <person name="Liu S."/>
            <person name="Lin W."/>
            <person name="Guo K."/>
            <person name="Jin S."/>
            <person name="Xu P."/>
            <person name="Storey K.B."/>
            <person name="Huan P."/>
            <person name="Zhang T."/>
            <person name="Zhou Y."/>
            <person name="Zhang J."/>
            <person name="Lin C."/>
            <person name="Li X."/>
            <person name="Xing L."/>
            <person name="Huo D."/>
            <person name="Sun M."/>
            <person name="Wang L."/>
            <person name="Mercier A."/>
            <person name="Li F."/>
            <person name="Yang H."/>
            <person name="Xiang J."/>
        </authorList>
    </citation>
    <scope>NUCLEOTIDE SEQUENCE [LARGE SCALE GENOMIC DNA]</scope>
    <source>
        <strain evidence="10">Shaxun</strain>
        <tissue evidence="10">Muscle</tissue>
    </source>
</reference>
<evidence type="ECO:0000259" key="9">
    <source>
        <dbReference type="PROSITE" id="PS50825"/>
    </source>
</evidence>
<dbReference type="InterPro" id="IPR003410">
    <property type="entry name" value="HYR_dom"/>
</dbReference>
<keyword evidence="3" id="KW-0677">Repeat</keyword>
<dbReference type="PROSITE" id="PS00022">
    <property type="entry name" value="EGF_1"/>
    <property type="match status" value="1"/>
</dbReference>
<organism evidence="10 11">
    <name type="scientific">Stichopus japonicus</name>
    <name type="common">Sea cucumber</name>
    <dbReference type="NCBI Taxonomy" id="307972"/>
    <lineage>
        <taxon>Eukaryota</taxon>
        <taxon>Metazoa</taxon>
        <taxon>Echinodermata</taxon>
        <taxon>Eleutherozoa</taxon>
        <taxon>Echinozoa</taxon>
        <taxon>Holothuroidea</taxon>
        <taxon>Aspidochirotacea</taxon>
        <taxon>Aspidochirotida</taxon>
        <taxon>Stichopodidae</taxon>
        <taxon>Apostichopus</taxon>
    </lineage>
</organism>
<accession>A0A2G8KCR6</accession>
<keyword evidence="2" id="KW-0732">Signal</keyword>
<comment type="caution">
    <text evidence="10">The sequence shown here is derived from an EMBL/GenBank/DDBJ whole genome shotgun (WGS) entry which is preliminary data.</text>
</comment>
<dbReference type="CDD" id="cd00054">
    <property type="entry name" value="EGF_CA"/>
    <property type="match status" value="1"/>
</dbReference>
<dbReference type="OrthoDB" id="10641839at2759"/>
<dbReference type="FunFam" id="2.10.25.10:FF:000255">
    <property type="entry name" value="Sushi, nidogen and EGF-like domains 1"/>
    <property type="match status" value="1"/>
</dbReference>
<dbReference type="Pfam" id="PF00431">
    <property type="entry name" value="CUB"/>
    <property type="match status" value="1"/>
</dbReference>
<evidence type="ECO:0000256" key="4">
    <source>
        <dbReference type="ARBA" id="ARBA00023157"/>
    </source>
</evidence>
<feature type="disulfide bond" evidence="6">
    <location>
        <begin position="49"/>
        <end position="58"/>
    </location>
</feature>
<feature type="domain" description="HYR" evidence="9">
    <location>
        <begin position="63"/>
        <end position="146"/>
    </location>
</feature>
<dbReference type="Pfam" id="PF02494">
    <property type="entry name" value="HYR"/>
    <property type="match status" value="1"/>
</dbReference>
<keyword evidence="11" id="KW-1185">Reference proteome</keyword>
<proteinExistence type="predicted"/>
<dbReference type="PROSITE" id="PS01186">
    <property type="entry name" value="EGF_2"/>
    <property type="match status" value="1"/>
</dbReference>
<dbReference type="SUPFAM" id="SSF49854">
    <property type="entry name" value="Spermadhesin, CUB domain"/>
    <property type="match status" value="1"/>
</dbReference>
<dbReference type="EMBL" id="MRZV01000687">
    <property type="protein sequence ID" value="PIK45773.1"/>
    <property type="molecule type" value="Genomic_DNA"/>
</dbReference>
<evidence type="ECO:0000256" key="1">
    <source>
        <dbReference type="ARBA" id="ARBA00022536"/>
    </source>
</evidence>
<keyword evidence="4 6" id="KW-1015">Disulfide bond</keyword>
<dbReference type="SUPFAM" id="SSF57196">
    <property type="entry name" value="EGF/Laminin"/>
    <property type="match status" value="1"/>
</dbReference>
<dbReference type="PROSITE" id="PS01180">
    <property type="entry name" value="CUB"/>
    <property type="match status" value="1"/>
</dbReference>
<evidence type="ECO:0000256" key="2">
    <source>
        <dbReference type="ARBA" id="ARBA00022729"/>
    </source>
</evidence>
<dbReference type="STRING" id="307972.A0A2G8KCR6"/>
<dbReference type="CDD" id="cd00041">
    <property type="entry name" value="CUB"/>
    <property type="match status" value="1"/>
</dbReference>
<dbReference type="SMART" id="SM00179">
    <property type="entry name" value="EGF_CA"/>
    <property type="match status" value="1"/>
</dbReference>
<protein>
    <submittedName>
        <fullName evidence="10">Uncharacterized protein</fullName>
    </submittedName>
</protein>
<evidence type="ECO:0000259" key="7">
    <source>
        <dbReference type="PROSITE" id="PS01180"/>
    </source>
</evidence>
<feature type="domain" description="CUB" evidence="7">
    <location>
        <begin position="138"/>
        <end position="265"/>
    </location>
</feature>
<dbReference type="Proteomes" id="UP000230750">
    <property type="component" value="Unassembled WGS sequence"/>
</dbReference>